<comment type="caution">
    <text evidence="1">The sequence shown here is derived from an EMBL/GenBank/DDBJ whole genome shotgun (WGS) entry which is preliminary data.</text>
</comment>
<proteinExistence type="predicted"/>
<sequence length="118" mass="13198">MINIYAVTYTALESLGYPVREQGTYAPNETLPEAFVTYQIIDSPNNSAADNLPTSQTTRVQVNLYSRDPDIKQGADGLLKSVMLPAGFLRAGGRDLPFSLQTGHYGYTCDYRYYMDLR</sequence>
<accession>A0ABS6FJA2</accession>
<keyword evidence="2" id="KW-1185">Reference proteome</keyword>
<name>A0ABS6FJA2_9BACL</name>
<gene>
    <name evidence="1" type="ORF">KQJ23_00265</name>
</gene>
<evidence type="ECO:0000313" key="2">
    <source>
        <dbReference type="Proteomes" id="UP000743001"/>
    </source>
</evidence>
<dbReference type="RefSeq" id="WP_216476593.1">
    <property type="nucleotide sequence ID" value="NZ_JAHLQJ010000001.1"/>
</dbReference>
<reference evidence="1 2" key="1">
    <citation type="submission" date="2021-06" db="EMBL/GenBank/DDBJ databases">
        <authorList>
            <person name="Sun Q."/>
            <person name="Li D."/>
        </authorList>
    </citation>
    <scope>NUCLEOTIDE SEQUENCE [LARGE SCALE GENOMIC DNA]</scope>
    <source>
        <strain evidence="1 2">MSJ-6</strain>
    </source>
</reference>
<dbReference type="EMBL" id="JAHLQJ010000001">
    <property type="protein sequence ID" value="MBU5670251.1"/>
    <property type="molecule type" value="Genomic_DNA"/>
</dbReference>
<evidence type="ECO:0008006" key="3">
    <source>
        <dbReference type="Google" id="ProtNLM"/>
    </source>
</evidence>
<protein>
    <recommendedName>
        <fullName evidence="3">DUF3168 domain-containing protein</fullName>
    </recommendedName>
</protein>
<organism evidence="1 2">
    <name type="scientific">Paenibacillus brevis</name>
    <dbReference type="NCBI Taxonomy" id="2841508"/>
    <lineage>
        <taxon>Bacteria</taxon>
        <taxon>Bacillati</taxon>
        <taxon>Bacillota</taxon>
        <taxon>Bacilli</taxon>
        <taxon>Bacillales</taxon>
        <taxon>Paenibacillaceae</taxon>
        <taxon>Paenibacillus</taxon>
    </lineage>
</organism>
<evidence type="ECO:0000313" key="1">
    <source>
        <dbReference type="EMBL" id="MBU5670251.1"/>
    </source>
</evidence>
<dbReference type="Proteomes" id="UP000743001">
    <property type="component" value="Unassembled WGS sequence"/>
</dbReference>